<protein>
    <recommendedName>
        <fullName evidence="9">Ferredoxin</fullName>
    </recommendedName>
</protein>
<dbReference type="PANTHER" id="PTHR43560:SF1">
    <property type="entry name" value="ION-TRANSLOCATING OXIDOREDUCTASE COMPLEX SUBUNIT B"/>
    <property type="match status" value="1"/>
</dbReference>
<evidence type="ECO:0000256" key="4">
    <source>
        <dbReference type="ARBA" id="ARBA00023014"/>
    </source>
</evidence>
<dbReference type="Proteomes" id="UP000095743">
    <property type="component" value="Chromosome"/>
</dbReference>
<dbReference type="PROSITE" id="PS00198">
    <property type="entry name" value="4FE4S_FER_1"/>
    <property type="match status" value="2"/>
</dbReference>
<dbReference type="KEGG" id="gfe:Gferi_05730"/>
<gene>
    <name evidence="7" type="ORF">Gferi_05730</name>
</gene>
<dbReference type="PANTHER" id="PTHR43560">
    <property type="entry name" value="ION-TRANSLOCATING OXIDOREDUCTASE COMPLEX SUBUNIT B"/>
    <property type="match status" value="1"/>
</dbReference>
<dbReference type="InterPro" id="IPR017900">
    <property type="entry name" value="4Fe4S_Fe_S_CS"/>
</dbReference>
<organism evidence="7 8">
    <name type="scientific">Geosporobacter ferrireducens</name>
    <dbReference type="NCBI Taxonomy" id="1424294"/>
    <lineage>
        <taxon>Bacteria</taxon>
        <taxon>Bacillati</taxon>
        <taxon>Bacillota</taxon>
        <taxon>Clostridia</taxon>
        <taxon>Peptostreptococcales</taxon>
        <taxon>Thermotaleaceae</taxon>
        <taxon>Geosporobacter</taxon>
    </lineage>
</organism>
<evidence type="ECO:0000259" key="6">
    <source>
        <dbReference type="PROSITE" id="PS51656"/>
    </source>
</evidence>
<keyword evidence="1" id="KW-0004">4Fe-4S</keyword>
<dbReference type="Pfam" id="PF13237">
    <property type="entry name" value="Fer4_10"/>
    <property type="match status" value="1"/>
</dbReference>
<evidence type="ECO:0000259" key="5">
    <source>
        <dbReference type="PROSITE" id="PS51379"/>
    </source>
</evidence>
<feature type="domain" description="4Fe-4S ferredoxin-type" evidence="5">
    <location>
        <begin position="6"/>
        <end position="35"/>
    </location>
</feature>
<dbReference type="Gene3D" id="3.40.950.10">
    <property type="entry name" value="Fe-only Hydrogenase (Larger Subunit), Chain L, domain 3"/>
    <property type="match status" value="1"/>
</dbReference>
<proteinExistence type="predicted"/>
<dbReference type="AlphaFoldDB" id="A0A1D8GDX0"/>
<dbReference type="SUPFAM" id="SSF54862">
    <property type="entry name" value="4Fe-4S ferredoxins"/>
    <property type="match status" value="1"/>
</dbReference>
<dbReference type="Pfam" id="PF04060">
    <property type="entry name" value="FeS"/>
    <property type="match status" value="1"/>
</dbReference>
<keyword evidence="8" id="KW-1185">Reference proteome</keyword>
<evidence type="ECO:0000256" key="2">
    <source>
        <dbReference type="ARBA" id="ARBA00022723"/>
    </source>
</evidence>
<keyword evidence="2" id="KW-0479">Metal-binding</keyword>
<feature type="domain" description="4Fe-4S" evidence="6">
    <location>
        <begin position="360"/>
        <end position="419"/>
    </location>
</feature>
<dbReference type="RefSeq" id="WP_069974667.1">
    <property type="nucleotide sequence ID" value="NZ_CP017269.1"/>
</dbReference>
<dbReference type="PROSITE" id="PS51656">
    <property type="entry name" value="4FE4S"/>
    <property type="match status" value="1"/>
</dbReference>
<evidence type="ECO:0000256" key="3">
    <source>
        <dbReference type="ARBA" id="ARBA00023004"/>
    </source>
</evidence>
<dbReference type="PROSITE" id="PS51379">
    <property type="entry name" value="4FE4S_FER_2"/>
    <property type="match status" value="2"/>
</dbReference>
<dbReference type="GO" id="GO:0051539">
    <property type="term" value="F:4 iron, 4 sulfur cluster binding"/>
    <property type="evidence" value="ECO:0007669"/>
    <property type="project" value="UniProtKB-KW"/>
</dbReference>
<dbReference type="InterPro" id="IPR007202">
    <property type="entry name" value="4Fe-4S_dom"/>
</dbReference>
<feature type="domain" description="4Fe-4S ferredoxin-type" evidence="5">
    <location>
        <begin position="36"/>
        <end position="64"/>
    </location>
</feature>
<dbReference type="InterPro" id="IPR009016">
    <property type="entry name" value="Fe_hydrogenase"/>
</dbReference>
<evidence type="ECO:0000313" key="8">
    <source>
        <dbReference type="Proteomes" id="UP000095743"/>
    </source>
</evidence>
<evidence type="ECO:0000313" key="7">
    <source>
        <dbReference type="EMBL" id="AOT69101.1"/>
    </source>
</evidence>
<reference evidence="7 8" key="1">
    <citation type="submission" date="2016-09" db="EMBL/GenBank/DDBJ databases">
        <title>Genomic analysis reveals versatility of anaerobic energy metabolism of Geosporobacter ferrireducens IRF9 of phylum Firmicutes.</title>
        <authorList>
            <person name="Kim S.-J."/>
        </authorList>
    </citation>
    <scope>NUCLEOTIDE SEQUENCE [LARGE SCALE GENOMIC DNA]</scope>
    <source>
        <strain evidence="7 8">IRF9</strain>
    </source>
</reference>
<keyword evidence="4" id="KW-0411">Iron-sulfur</keyword>
<dbReference type="InterPro" id="IPR004108">
    <property type="entry name" value="Fe_hydrogenase_lsu_C"/>
</dbReference>
<evidence type="ECO:0008006" key="9">
    <source>
        <dbReference type="Google" id="ProtNLM"/>
    </source>
</evidence>
<name>A0A1D8GDX0_9FIRM</name>
<dbReference type="Gene3D" id="1.10.15.40">
    <property type="entry name" value="Electron transport complex subunit B, putative Fe-S cluster"/>
    <property type="match status" value="1"/>
</dbReference>
<dbReference type="Gene3D" id="3.30.70.20">
    <property type="match status" value="1"/>
</dbReference>
<dbReference type="GO" id="GO:0046872">
    <property type="term" value="F:metal ion binding"/>
    <property type="evidence" value="ECO:0007669"/>
    <property type="project" value="UniProtKB-KW"/>
</dbReference>
<dbReference type="InterPro" id="IPR017896">
    <property type="entry name" value="4Fe4S_Fe-S-bd"/>
</dbReference>
<evidence type="ECO:0000256" key="1">
    <source>
        <dbReference type="ARBA" id="ARBA00022485"/>
    </source>
</evidence>
<keyword evidence="3" id="KW-0408">Iron</keyword>
<dbReference type="EMBL" id="CP017269">
    <property type="protein sequence ID" value="AOT69101.1"/>
    <property type="molecule type" value="Genomic_DNA"/>
</dbReference>
<sequence>MDRYCHSVILEEDLCIGCTNCIKGCPTEAIRVKGGKAHIINDRCIDCGVCILACPHHAKKSVNDSKEHLHDFLYKIAIPSTTLLSQFDETIKPSKILSAVQMMGFDAVFEESRGADYVTQYTLQLLKDPPRRPLISSNCPAIVRLIQIRFPSLIENILPIESPMEIAAIIARQQAAEKTGLHPREIGIYYISPCPAKVTSVRNPLGILRSNVDRVLSIQSVYPCIQKNLKNLTSEIPYYDSGKGIGWARAGGECQALGIEHYLSVDGIENVIGILDEIENERITGIDFLECTACTNGCVGGCLTLENSFIARKKVRSLAERNMRNNYVLPVTDFAPFLFTEKILPRNVHKLDDNLLEAMKKMEQIDAVHGILPNLDCGACGSPTCRSLAEDFILGYADIEDCIVNLKGKMQSPENKSKR</sequence>
<dbReference type="OrthoDB" id="9798098at2"/>
<accession>A0A1D8GDX0</accession>
<dbReference type="Pfam" id="PF02906">
    <property type="entry name" value="Fe_hyd_lg_C"/>
    <property type="match status" value="1"/>
</dbReference>
<dbReference type="SUPFAM" id="SSF53920">
    <property type="entry name" value="Fe-only hydrogenase"/>
    <property type="match status" value="1"/>
</dbReference>
<dbReference type="InterPro" id="IPR050395">
    <property type="entry name" value="4Fe4S_Ferredoxin_RnfB"/>
</dbReference>
<dbReference type="STRING" id="1424294.Gferi_05730"/>